<accession>A0A1F2PC24</accession>
<reference evidence="15" key="1">
    <citation type="submission" date="2016-05" db="EMBL/GenBank/DDBJ databases">
        <title>Microbial consortia oxidize butane by reversing methanogenesis.</title>
        <authorList>
            <person name="Laso-Perez R."/>
            <person name="Richter M."/>
            <person name="Wegener G."/>
            <person name="Musat F."/>
        </authorList>
    </citation>
    <scope>NUCLEOTIDE SEQUENCE [LARGE SCALE GENOMIC DNA]</scope>
    <source>
        <strain evidence="15">BOX2</strain>
    </source>
</reference>
<evidence type="ECO:0000256" key="9">
    <source>
        <dbReference type="ARBA" id="ARBA00022679"/>
    </source>
</evidence>
<evidence type="ECO:0000256" key="13">
    <source>
        <dbReference type="ARBA" id="ARBA00047792"/>
    </source>
</evidence>
<dbReference type="PIRSF" id="PIRSF016123">
    <property type="entry name" value="UCP016123"/>
    <property type="match status" value="1"/>
</dbReference>
<dbReference type="CDD" id="cd18083">
    <property type="entry name" value="aTrm56-like"/>
    <property type="match status" value="1"/>
</dbReference>
<keyword evidence="9 14" id="KW-0808">Transferase</keyword>
<dbReference type="SUPFAM" id="SSF75217">
    <property type="entry name" value="alpha/beta knot"/>
    <property type="match status" value="1"/>
</dbReference>
<evidence type="ECO:0000256" key="6">
    <source>
        <dbReference type="ARBA" id="ARBA00013709"/>
    </source>
</evidence>
<evidence type="ECO:0000256" key="5">
    <source>
        <dbReference type="ARBA" id="ARBA00012624"/>
    </source>
</evidence>
<evidence type="ECO:0000313" key="16">
    <source>
        <dbReference type="Proteomes" id="UP000186940"/>
    </source>
</evidence>
<dbReference type="GO" id="GO:0106059">
    <property type="term" value="F:tRNA (cytidine(56)-2'-O)-methyltransferase activity"/>
    <property type="evidence" value="ECO:0007669"/>
    <property type="project" value="UniProtKB-EC"/>
</dbReference>
<evidence type="ECO:0000313" key="15">
    <source>
        <dbReference type="EMBL" id="OFV68574.1"/>
    </source>
</evidence>
<name>A0A1F2PC24_9EURY</name>
<dbReference type="STRING" id="1838285.SCAL_000250"/>
<comment type="function">
    <text evidence="1 14">Specifically catalyzes the AdoMet-dependent 2'-O-ribose methylation of cytidine at position 56 in tRNAs.</text>
</comment>
<proteinExistence type="inferred from homology"/>
<evidence type="ECO:0000256" key="8">
    <source>
        <dbReference type="ARBA" id="ARBA00022603"/>
    </source>
</evidence>
<keyword evidence="10 14" id="KW-0949">S-adenosyl-L-methionine</keyword>
<keyword evidence="11 14" id="KW-0819">tRNA processing</keyword>
<keyword evidence="7 14" id="KW-0963">Cytoplasm</keyword>
<evidence type="ECO:0000256" key="7">
    <source>
        <dbReference type="ARBA" id="ARBA00022490"/>
    </source>
</evidence>
<dbReference type="InterPro" id="IPR029028">
    <property type="entry name" value="Alpha/beta_knot_MTases"/>
</dbReference>
<dbReference type="NCBIfam" id="NF003048">
    <property type="entry name" value="PRK03958.1"/>
    <property type="match status" value="1"/>
</dbReference>
<dbReference type="Gene3D" id="3.40.1280.10">
    <property type="match status" value="1"/>
</dbReference>
<dbReference type="Proteomes" id="UP000186940">
    <property type="component" value="Unassembled WGS sequence"/>
</dbReference>
<dbReference type="EC" id="2.1.1.206" evidence="5 14"/>
<evidence type="ECO:0000256" key="12">
    <source>
        <dbReference type="ARBA" id="ARBA00029826"/>
    </source>
</evidence>
<dbReference type="HAMAP" id="MF_00077">
    <property type="entry name" value="tRNA_methyltr_aTrm56"/>
    <property type="match status" value="1"/>
</dbReference>
<comment type="caution">
    <text evidence="15">The sequence shown here is derived from an EMBL/GenBank/DDBJ whole genome shotgun (WGS) entry which is preliminary data.</text>
</comment>
<feature type="binding site" evidence="14">
    <location>
        <position position="83"/>
    </location>
    <ligand>
        <name>S-adenosyl-L-methionine</name>
        <dbReference type="ChEBI" id="CHEBI:59789"/>
    </ligand>
</feature>
<dbReference type="PATRIC" id="fig|1838285.3.peg.253"/>
<dbReference type="PANTHER" id="PTHR42197">
    <property type="entry name" value="TRNA (CYTIDINE(56)-2'-O)-METHYLTRANSFERASE"/>
    <property type="match status" value="1"/>
</dbReference>
<evidence type="ECO:0000256" key="14">
    <source>
        <dbReference type="HAMAP-Rule" id="MF_00077"/>
    </source>
</evidence>
<organism evidence="15 16">
    <name type="scientific">Candidatus Syntropharchaeum caldarium</name>
    <dbReference type="NCBI Taxonomy" id="1838285"/>
    <lineage>
        <taxon>Archaea</taxon>
        <taxon>Methanobacteriati</taxon>
        <taxon>Methanobacteriota</taxon>
        <taxon>Stenosarchaea group</taxon>
        <taxon>Methanomicrobia</taxon>
        <taxon>Methanosarcinales</taxon>
        <taxon>ANME-2 cluster</taxon>
        <taxon>Candidatus Syntropharchaeum</taxon>
    </lineage>
</organism>
<evidence type="ECO:0000256" key="10">
    <source>
        <dbReference type="ARBA" id="ARBA00022691"/>
    </source>
</evidence>
<evidence type="ECO:0000256" key="2">
    <source>
        <dbReference type="ARBA" id="ARBA00004496"/>
    </source>
</evidence>
<comment type="subunit">
    <text evidence="4 14">Homodimer.</text>
</comment>
<sequence>MNRKRIVILRIGHRIGRDKRITTHIGLAARALGASGMILTSEDREVEKSISDVVSRWGGDFWVKSGCRWQDVLKEWEGAVVHLTMYGESILNLEDEIRNCPKDLLVIIGAEKVPFSIYERSDWNVAITNQPHSELAAIAVFLDRIQQGNELEADFGGRIRIVGKQVGKEVIINE</sequence>
<evidence type="ECO:0000256" key="4">
    <source>
        <dbReference type="ARBA" id="ARBA00011738"/>
    </source>
</evidence>
<dbReference type="InterPro" id="IPR002845">
    <property type="entry name" value="tRNA_mtfrase_aTrm56"/>
</dbReference>
<keyword evidence="16" id="KW-1185">Reference proteome</keyword>
<dbReference type="GO" id="GO:0005737">
    <property type="term" value="C:cytoplasm"/>
    <property type="evidence" value="ECO:0007669"/>
    <property type="project" value="UniProtKB-SubCell"/>
</dbReference>
<dbReference type="GO" id="GO:0002128">
    <property type="term" value="P:tRNA nucleoside ribose methylation"/>
    <property type="evidence" value="ECO:0007669"/>
    <property type="project" value="UniProtKB-UniRule"/>
</dbReference>
<evidence type="ECO:0000256" key="11">
    <source>
        <dbReference type="ARBA" id="ARBA00022694"/>
    </source>
</evidence>
<dbReference type="EMBL" id="LYOS01000001">
    <property type="protein sequence ID" value="OFV68574.1"/>
    <property type="molecule type" value="Genomic_DNA"/>
</dbReference>
<gene>
    <name evidence="15" type="ORF">SCAL_000250</name>
</gene>
<keyword evidence="8 14" id="KW-0489">Methyltransferase</keyword>
<dbReference type="InterPro" id="IPR029026">
    <property type="entry name" value="tRNA_m1G_MTases_N"/>
</dbReference>
<dbReference type="Pfam" id="PF01994">
    <property type="entry name" value="Trm56"/>
    <property type="match status" value="1"/>
</dbReference>
<comment type="catalytic activity">
    <reaction evidence="13 14">
        <text>cytidine(56) in tRNA + S-adenosyl-L-methionine = 2'-O-methylcytidine(56) in tRNA + S-adenosyl-L-homocysteine + H(+)</text>
        <dbReference type="Rhea" id="RHEA:42968"/>
        <dbReference type="Rhea" id="RHEA-COMP:10308"/>
        <dbReference type="Rhea" id="RHEA-COMP:10309"/>
        <dbReference type="ChEBI" id="CHEBI:15378"/>
        <dbReference type="ChEBI" id="CHEBI:57856"/>
        <dbReference type="ChEBI" id="CHEBI:59789"/>
        <dbReference type="ChEBI" id="CHEBI:74495"/>
        <dbReference type="ChEBI" id="CHEBI:82748"/>
        <dbReference type="EC" id="2.1.1.206"/>
    </reaction>
</comment>
<dbReference type="AlphaFoldDB" id="A0A1F2PC24"/>
<comment type="subcellular location">
    <subcellularLocation>
        <location evidence="2 14">Cytoplasm</location>
    </subcellularLocation>
</comment>
<evidence type="ECO:0000256" key="1">
    <source>
        <dbReference type="ARBA" id="ARBA00003959"/>
    </source>
</evidence>
<comment type="similarity">
    <text evidence="3 14">Belongs to the aTrm56 family.</text>
</comment>
<feature type="binding site" evidence="14">
    <location>
        <begin position="109"/>
        <end position="113"/>
    </location>
    <ligand>
        <name>S-adenosyl-L-methionine</name>
        <dbReference type="ChEBI" id="CHEBI:59789"/>
    </ligand>
</feature>
<comment type="caution">
    <text evidence="14">Lacks conserved residue(s) required for the propagation of feature annotation.</text>
</comment>
<protein>
    <recommendedName>
        <fullName evidence="6 14">tRNA (cytidine(56)-2'-O)-methyltransferase</fullName>
        <ecNumber evidence="5 14">2.1.1.206</ecNumber>
    </recommendedName>
    <alternativeName>
        <fullName evidence="12 14">tRNA ribose 2'-O-methyltransferase aTrm56</fullName>
    </alternativeName>
</protein>
<evidence type="ECO:0000256" key="3">
    <source>
        <dbReference type="ARBA" id="ARBA00010324"/>
    </source>
</evidence>
<dbReference type="PANTHER" id="PTHR42197:SF1">
    <property type="entry name" value="TRNA (CYTIDINE(56)-2'-O)-METHYLTRANSFERASE"/>
    <property type="match status" value="1"/>
</dbReference>